<dbReference type="Pfam" id="PF04983">
    <property type="entry name" value="RNA_pol_Rpb1_3"/>
    <property type="match status" value="1"/>
</dbReference>
<dbReference type="EMBL" id="PSQJ01000002">
    <property type="protein sequence ID" value="PTL86731.1"/>
    <property type="molecule type" value="Genomic_DNA"/>
</dbReference>
<feature type="compositionally biased region" description="Basic and acidic residues" evidence="9">
    <location>
        <begin position="1380"/>
        <end position="1389"/>
    </location>
</feature>
<dbReference type="HAMAP" id="MF_01322">
    <property type="entry name" value="RNApol_bact_RpoC"/>
    <property type="match status" value="1"/>
</dbReference>
<dbReference type="Pfam" id="PF04998">
    <property type="entry name" value="RNA_pol_Rpb1_5"/>
    <property type="match status" value="1"/>
</dbReference>
<name>A0A2T4VY89_9HYPH</name>
<keyword evidence="7" id="KW-0862">Zinc</keyword>
<evidence type="ECO:0000256" key="2">
    <source>
        <dbReference type="ARBA" id="ARBA00022679"/>
    </source>
</evidence>
<dbReference type="GO" id="GO:0000287">
    <property type="term" value="F:magnesium ion binding"/>
    <property type="evidence" value="ECO:0007669"/>
    <property type="project" value="UniProtKB-UniRule"/>
</dbReference>
<dbReference type="Gene3D" id="2.40.40.20">
    <property type="match status" value="1"/>
</dbReference>
<evidence type="ECO:0000256" key="5">
    <source>
        <dbReference type="ARBA" id="ARBA00023163"/>
    </source>
</evidence>
<dbReference type="Gene3D" id="1.10.1790.20">
    <property type="match status" value="1"/>
</dbReference>
<evidence type="ECO:0000256" key="3">
    <source>
        <dbReference type="ARBA" id="ARBA00022695"/>
    </source>
</evidence>
<evidence type="ECO:0000256" key="9">
    <source>
        <dbReference type="SAM" id="MobiDB-lite"/>
    </source>
</evidence>
<evidence type="ECO:0000259" key="10">
    <source>
        <dbReference type="SMART" id="SM00663"/>
    </source>
</evidence>
<comment type="cofactor">
    <cofactor evidence="7">
        <name>Zn(2+)</name>
        <dbReference type="ChEBI" id="CHEBI:29105"/>
    </cofactor>
    <text evidence="7">Binds 2 Zn(2+) ions per subunit.</text>
</comment>
<feature type="binding site" evidence="7">
    <location>
        <position position="811"/>
    </location>
    <ligand>
        <name>Zn(2+)</name>
        <dbReference type="ChEBI" id="CHEBI:29105"/>
        <label>2</label>
    </ligand>
</feature>
<dbReference type="Pfam" id="PF00623">
    <property type="entry name" value="RNA_pol_Rpb1_2"/>
    <property type="match status" value="2"/>
</dbReference>
<dbReference type="SUPFAM" id="SSF64484">
    <property type="entry name" value="beta and beta-prime subunits of DNA dependent RNA-polymerase"/>
    <property type="match status" value="1"/>
</dbReference>
<dbReference type="InterPro" id="IPR042102">
    <property type="entry name" value="RNA_pol_Rpb1_3_sf"/>
</dbReference>
<comment type="similarity">
    <text evidence="7 8">Belongs to the RNA polymerase beta' chain family.</text>
</comment>
<dbReference type="Proteomes" id="UP000240811">
    <property type="component" value="Unassembled WGS sequence"/>
</dbReference>
<dbReference type="InterPro" id="IPR045867">
    <property type="entry name" value="DNA-dir_RpoC_beta_prime"/>
</dbReference>
<keyword evidence="2 7" id="KW-0808">Transferase</keyword>
<proteinExistence type="inferred from homology"/>
<dbReference type="InterPro" id="IPR007080">
    <property type="entry name" value="RNA_pol_Rpb1_1"/>
</dbReference>
<dbReference type="CDD" id="cd02655">
    <property type="entry name" value="RNAP_beta'_C"/>
    <property type="match status" value="1"/>
</dbReference>
<keyword evidence="5 7" id="KW-0804">Transcription</keyword>
<reference evidence="12" key="1">
    <citation type="submission" date="2018-02" db="EMBL/GenBank/DDBJ databases">
        <title>Genome sequence of Candidatus Liberibacter europaeus.</title>
        <authorList>
            <person name="Frampton R.A."/>
            <person name="Thompson S.M."/>
            <person name="David C."/>
            <person name="Addison S.M."/>
            <person name="Smith G.R."/>
        </authorList>
    </citation>
    <scope>NUCLEOTIDE SEQUENCE [LARGE SCALE GENOMIC DNA]</scope>
</reference>
<dbReference type="InterPro" id="IPR007083">
    <property type="entry name" value="RNA_pol_Rpb1_4"/>
</dbReference>
<comment type="cofactor">
    <cofactor evidence="7">
        <name>Mg(2+)</name>
        <dbReference type="ChEBI" id="CHEBI:18420"/>
    </cofactor>
    <text evidence="7">Binds 1 Mg(2+) ion per subunit.</text>
</comment>
<feature type="binding site" evidence="7">
    <location>
        <position position="86"/>
    </location>
    <ligand>
        <name>Zn(2+)</name>
        <dbReference type="ChEBI" id="CHEBI:29105"/>
        <label>1</label>
    </ligand>
</feature>
<feature type="binding site" evidence="7">
    <location>
        <position position="462"/>
    </location>
    <ligand>
        <name>Mg(2+)</name>
        <dbReference type="ChEBI" id="CHEBI:18420"/>
    </ligand>
</feature>
<feature type="binding site" evidence="7">
    <location>
        <position position="73"/>
    </location>
    <ligand>
        <name>Zn(2+)</name>
        <dbReference type="ChEBI" id="CHEBI:29105"/>
        <label>1</label>
    </ligand>
</feature>
<dbReference type="EC" id="2.7.7.6" evidence="7"/>
<feature type="region of interest" description="Disordered" evidence="9">
    <location>
        <begin position="1380"/>
        <end position="1399"/>
    </location>
</feature>
<dbReference type="InterPro" id="IPR044893">
    <property type="entry name" value="RNA_pol_Rpb1_clamp_domain"/>
</dbReference>
<protein>
    <recommendedName>
        <fullName evidence="7">DNA-directed RNA polymerase subunit beta'</fullName>
        <shortName evidence="7">RNAP subunit beta'</shortName>
        <ecNumber evidence="7">2.7.7.6</ecNumber>
    </recommendedName>
    <alternativeName>
        <fullName evidence="7">RNA polymerase subunit beta'</fullName>
    </alternativeName>
    <alternativeName>
        <fullName evidence="7">Transcriptase subunit beta'</fullName>
    </alternativeName>
</protein>
<sequence>MQQEVMRFFNPWRDDKDFDSIRISIASPEKILSLSYGEIKKPETINYRTFKPERDGLFCCRIFGPMTDYECLCGKYKRIKYKGVICEKCGVEVTLSSVRRDRMAHIRLAAPVAHPWFLRSLPSRISTLLDMTLREVERVINFDCYVVTDPGLSSLNKCQILTEEEYLQAVNDFGSDHFTAMMGADAIRELLISLDLKKLAVDLRSKLNKDVSVFRRKKIMKRLKIVDSFLKSGNRPEWMILTVIPVIPPDLRPLVALDFGRFASSDLNDLYRRLVGRNIRLMRLNGLHAPEIIVRNEKRMLQESVDALFDNGSHKRVITGANRRPLKSLSDMLKGKQGRFRTNLLGKRVDFSARSVITAGPELTLGQVGLPGIMLVEMYKPFIYAELEKRGYVSTVKQAKKFVEKLRPEVWDVLDEVVRQHVVLLNRAPSLHRLSLQAFEPKIITGKAIQLHPLVCEGYNADFDGDQMAVHLLISLEAQLEARVLMMSTNNILHPASGKPVVVPSQDMVLGLYYLSIVHEGDPGEGMAFVDIAEVHHALENKVVTLHSKILGRYVSVDENGNKVSRVYETTPGRMIIGDILPRHHKISFDICNQEMTKKNISNIVDAVYRHCGQKSTVVLCDSLMRLGFAYSSSSGVSFGKNDIVIPESKDKIIAEADQMSKEYECEYRDGLITQGEKYNKVIDLWGKATDKVTEDMMAHIKKIEFDADTGRQKPMNSIFMMSHSGARGSIHQMRQLGAMRGLIATSSGRIIESPIRSNFKEGLNMYDFFKSNIGGRKGLLDVVMRTASSGYLSRKLVDVNQNCIITKLDCGTNKGLTIRSVVDSGNVVSSLGSRVLGRTTLDDIIDPSTNECIIKSGDLILESHVADIEKCGIRSVRIRSPLTCESIKGICVLCYGRDLARGFRVNLGEAVGVIAAQSIGEPGTQLTMRTFHLGGAVTVVDRSFLESSCEGVVRIKNRSVCCNSEKDLISMGRNTTLQILDSAGQEQSSDNIMYGAKLLVDDGDVVKYGQRISEWDPHTSPMIAEVSGIVGFEDLVDGVSVIESIGESTGIYKRKVIDWRFSSKGQNLKPSIVIKDEDGVVLKLSSASDARWFLPVDAILSVTPGQKVSMGDVLARSPISSAKSKDITSGLPRVAELFEARRPKDHAILADISGTIRIKRSYKNKIRVLIEPCEDTIDPVEYFIPKNKHFYLRDGDYVEKGDCIIEGNPTPHDILRIKGIEALASYLINEVQNVYRLEGVVINDKHIEVVIRQMLQKVEITDPGDSEYLLGDNVDRVEVELMNKELVQQGKKIVSFSPVLQGITKASLQTKSFISAASFQETTKVLTEAAIAGKVDMLEGLKENVIVGRLIPAGTGAILNEKRRIAIHRDQMILKERNKCSQDADSKNDPVQGMIIEQ</sequence>
<dbReference type="InterPro" id="IPR000722">
    <property type="entry name" value="RNA_pol_asu"/>
</dbReference>
<feature type="binding site" evidence="7">
    <location>
        <position position="466"/>
    </location>
    <ligand>
        <name>Mg(2+)</name>
        <dbReference type="ChEBI" id="CHEBI:18420"/>
    </ligand>
</feature>
<dbReference type="Gene3D" id="4.10.860.120">
    <property type="entry name" value="RNA polymerase II, clamp domain"/>
    <property type="match status" value="1"/>
</dbReference>
<dbReference type="InterPro" id="IPR007066">
    <property type="entry name" value="RNA_pol_Rpb1_3"/>
</dbReference>
<comment type="catalytic activity">
    <reaction evidence="6 7 8">
        <text>RNA(n) + a ribonucleoside 5'-triphosphate = RNA(n+1) + diphosphate</text>
        <dbReference type="Rhea" id="RHEA:21248"/>
        <dbReference type="Rhea" id="RHEA-COMP:14527"/>
        <dbReference type="Rhea" id="RHEA-COMP:17342"/>
        <dbReference type="ChEBI" id="CHEBI:33019"/>
        <dbReference type="ChEBI" id="CHEBI:61557"/>
        <dbReference type="ChEBI" id="CHEBI:140395"/>
        <dbReference type="EC" id="2.7.7.6"/>
    </reaction>
</comment>
<dbReference type="Pfam" id="PF05000">
    <property type="entry name" value="RNA_pol_Rpb1_4"/>
    <property type="match status" value="1"/>
</dbReference>
<feature type="binding site" evidence="7">
    <location>
        <position position="885"/>
    </location>
    <ligand>
        <name>Zn(2+)</name>
        <dbReference type="ChEBI" id="CHEBI:29105"/>
        <label>2</label>
    </ligand>
</feature>
<dbReference type="InterPro" id="IPR006592">
    <property type="entry name" value="RNA_pol_N"/>
</dbReference>
<dbReference type="Gene3D" id="1.10.274.100">
    <property type="entry name" value="RNA polymerase Rpb1, domain 3"/>
    <property type="match status" value="2"/>
</dbReference>
<dbReference type="GO" id="GO:0003677">
    <property type="term" value="F:DNA binding"/>
    <property type="evidence" value="ECO:0007669"/>
    <property type="project" value="UniProtKB-UniRule"/>
</dbReference>
<dbReference type="PANTHER" id="PTHR19376">
    <property type="entry name" value="DNA-DIRECTED RNA POLYMERASE"/>
    <property type="match status" value="1"/>
</dbReference>
<dbReference type="GO" id="GO:0008270">
    <property type="term" value="F:zinc ion binding"/>
    <property type="evidence" value="ECO:0007669"/>
    <property type="project" value="UniProtKB-UniRule"/>
</dbReference>
<evidence type="ECO:0000256" key="7">
    <source>
        <dbReference type="HAMAP-Rule" id="MF_01322"/>
    </source>
</evidence>
<evidence type="ECO:0000313" key="12">
    <source>
        <dbReference type="Proteomes" id="UP000240811"/>
    </source>
</evidence>
<dbReference type="NCBIfam" id="TIGR02386">
    <property type="entry name" value="rpoC_TIGR"/>
    <property type="match status" value="1"/>
</dbReference>
<keyword evidence="1 7" id="KW-0240">DNA-directed RNA polymerase</keyword>
<feature type="domain" description="RNA polymerase N-terminal" evidence="10">
    <location>
        <begin position="237"/>
        <end position="516"/>
    </location>
</feature>
<dbReference type="InterPro" id="IPR012754">
    <property type="entry name" value="DNA-dir_RpoC_beta_prime_bact"/>
</dbReference>
<accession>A0A2T4VY89</accession>
<comment type="subunit">
    <text evidence="7">The RNAP catalytic core consists of 2 alpha, 1 beta, 1 beta' and 1 omega subunit. When a sigma factor is associated with the core the holoenzyme is formed, which can initiate transcription.</text>
</comment>
<keyword evidence="3 7" id="KW-0548">Nucleotidyltransferase</keyword>
<dbReference type="GO" id="GO:0006351">
    <property type="term" value="P:DNA-templated transcription"/>
    <property type="evidence" value="ECO:0007669"/>
    <property type="project" value="UniProtKB-UniRule"/>
</dbReference>
<feature type="binding site" evidence="7">
    <location>
        <position position="71"/>
    </location>
    <ligand>
        <name>Zn(2+)</name>
        <dbReference type="ChEBI" id="CHEBI:29105"/>
        <label>1</label>
    </ligand>
</feature>
<dbReference type="CDD" id="cd01609">
    <property type="entry name" value="RNAP_beta'_N"/>
    <property type="match status" value="1"/>
</dbReference>
<dbReference type="GO" id="GO:0000428">
    <property type="term" value="C:DNA-directed RNA polymerase complex"/>
    <property type="evidence" value="ECO:0007669"/>
    <property type="project" value="UniProtKB-KW"/>
</dbReference>
<keyword evidence="7" id="KW-0460">Magnesium</keyword>
<evidence type="ECO:0000256" key="6">
    <source>
        <dbReference type="ARBA" id="ARBA00048552"/>
    </source>
</evidence>
<dbReference type="Pfam" id="PF04997">
    <property type="entry name" value="RNA_pol_Rpb1_1"/>
    <property type="match status" value="1"/>
</dbReference>
<evidence type="ECO:0000256" key="1">
    <source>
        <dbReference type="ARBA" id="ARBA00022478"/>
    </source>
</evidence>
<dbReference type="Gene3D" id="1.10.40.90">
    <property type="match status" value="1"/>
</dbReference>
<dbReference type="Gene3D" id="1.10.132.30">
    <property type="match status" value="1"/>
</dbReference>
<evidence type="ECO:0000256" key="4">
    <source>
        <dbReference type="ARBA" id="ARBA00022723"/>
    </source>
</evidence>
<feature type="binding site" evidence="7">
    <location>
        <position position="892"/>
    </location>
    <ligand>
        <name>Zn(2+)</name>
        <dbReference type="ChEBI" id="CHEBI:29105"/>
        <label>2</label>
    </ligand>
</feature>
<comment type="caution">
    <text evidence="11">The sequence shown here is derived from an EMBL/GenBank/DDBJ whole genome shotgun (WGS) entry which is preliminary data.</text>
</comment>
<organism evidence="11 12">
    <name type="scientific">Candidatus Liberibacter europaeus</name>
    <dbReference type="NCBI Taxonomy" id="744859"/>
    <lineage>
        <taxon>Bacteria</taxon>
        <taxon>Pseudomonadati</taxon>
        <taxon>Pseudomonadota</taxon>
        <taxon>Alphaproteobacteria</taxon>
        <taxon>Hyphomicrobiales</taxon>
        <taxon>Rhizobiaceae</taxon>
        <taxon>Liberibacter</taxon>
    </lineage>
</organism>
<comment type="function">
    <text evidence="7 8">DNA-dependent RNA polymerase catalyzes the transcription of DNA into RNA using the four ribonucleoside triphosphates as substrates.</text>
</comment>
<dbReference type="Gene3D" id="1.10.150.390">
    <property type="match status" value="1"/>
</dbReference>
<gene>
    <name evidence="7 11" type="primary">rpoC</name>
    <name evidence="11" type="ORF">C4617_02670</name>
</gene>
<dbReference type="Gene3D" id="2.40.50.100">
    <property type="match status" value="3"/>
</dbReference>
<evidence type="ECO:0000313" key="11">
    <source>
        <dbReference type="EMBL" id="PTL86731.1"/>
    </source>
</evidence>
<feature type="binding site" evidence="7">
    <location>
        <position position="89"/>
    </location>
    <ligand>
        <name>Zn(2+)</name>
        <dbReference type="ChEBI" id="CHEBI:29105"/>
        <label>1</label>
    </ligand>
</feature>
<keyword evidence="4 7" id="KW-0479">Metal-binding</keyword>
<feature type="binding site" evidence="7">
    <location>
        <position position="464"/>
    </location>
    <ligand>
        <name>Mg(2+)</name>
        <dbReference type="ChEBI" id="CHEBI:18420"/>
    </ligand>
</feature>
<evidence type="ECO:0000256" key="8">
    <source>
        <dbReference type="RuleBase" id="RU004279"/>
    </source>
</evidence>
<dbReference type="PANTHER" id="PTHR19376:SF54">
    <property type="entry name" value="DNA-DIRECTED RNA POLYMERASE SUBUNIT BETA"/>
    <property type="match status" value="1"/>
</dbReference>
<dbReference type="InterPro" id="IPR038120">
    <property type="entry name" value="Rpb1_funnel_sf"/>
</dbReference>
<dbReference type="SMART" id="SM00663">
    <property type="entry name" value="RPOLA_N"/>
    <property type="match status" value="1"/>
</dbReference>
<dbReference type="GO" id="GO:0003899">
    <property type="term" value="F:DNA-directed RNA polymerase activity"/>
    <property type="evidence" value="ECO:0007669"/>
    <property type="project" value="UniProtKB-UniRule"/>
</dbReference>
<feature type="binding site" evidence="7">
    <location>
        <position position="895"/>
    </location>
    <ligand>
        <name>Zn(2+)</name>
        <dbReference type="ChEBI" id="CHEBI:29105"/>
        <label>2</label>
    </ligand>
</feature>
<dbReference type="InterPro" id="IPR007081">
    <property type="entry name" value="RNA_pol_Rpb1_5"/>
</dbReference>